<comment type="subcellular location">
    <subcellularLocation>
        <location evidence="9">Cell membrane</location>
        <topology evidence="9">Multi-pass membrane protein</topology>
    </subcellularLocation>
    <subcellularLocation>
        <location evidence="1">Membrane</location>
        <topology evidence="1">Multi-pass membrane protein</topology>
    </subcellularLocation>
</comment>
<evidence type="ECO:0000256" key="5">
    <source>
        <dbReference type="ARBA" id="ARBA00022927"/>
    </source>
</evidence>
<feature type="transmembrane region" description="Helical" evidence="9">
    <location>
        <begin position="55"/>
        <end position="75"/>
    </location>
</feature>
<dbReference type="NCBIfam" id="TIGR00810">
    <property type="entry name" value="secG"/>
    <property type="match status" value="1"/>
</dbReference>
<evidence type="ECO:0000313" key="10">
    <source>
        <dbReference type="EMBL" id="NMP21278.1"/>
    </source>
</evidence>
<comment type="similarity">
    <text evidence="2 9">Belongs to the SecG family.</text>
</comment>
<proteinExistence type="inferred from homology"/>
<dbReference type="Proteomes" id="UP000533476">
    <property type="component" value="Unassembled WGS sequence"/>
</dbReference>
<evidence type="ECO:0000256" key="6">
    <source>
        <dbReference type="ARBA" id="ARBA00022989"/>
    </source>
</evidence>
<comment type="function">
    <text evidence="9">Involved in protein export. Participates in an early event of protein translocation.</text>
</comment>
<sequence length="78" mass="8023">MRTALIIGEVVFGLALMAAILLQTGYTPGMAGGAFGGGVPQSGGYGVKKQGVDDLLARITVILGVVFAVLTLLLARFW</sequence>
<evidence type="ECO:0000256" key="2">
    <source>
        <dbReference type="ARBA" id="ARBA00008445"/>
    </source>
</evidence>
<protein>
    <recommendedName>
        <fullName evidence="9">Protein-export membrane protein SecG</fullName>
    </recommendedName>
</protein>
<dbReference type="GO" id="GO:0015450">
    <property type="term" value="F:protein-transporting ATPase activity"/>
    <property type="evidence" value="ECO:0007669"/>
    <property type="project" value="UniProtKB-UniRule"/>
</dbReference>
<dbReference type="AlphaFoldDB" id="A0A7Y0L0Y8"/>
<keyword evidence="6 9" id="KW-1133">Transmembrane helix</keyword>
<comment type="caution">
    <text evidence="10">The sequence shown here is derived from an EMBL/GenBank/DDBJ whole genome shotgun (WGS) entry which is preliminary data.</text>
</comment>
<name>A0A7Y0L0Y8_9FIRM</name>
<keyword evidence="9" id="KW-1003">Cell membrane</keyword>
<evidence type="ECO:0000256" key="3">
    <source>
        <dbReference type="ARBA" id="ARBA00022448"/>
    </source>
</evidence>
<dbReference type="RefSeq" id="WP_169096453.1">
    <property type="nucleotide sequence ID" value="NZ_JABBVZ010000005.1"/>
</dbReference>
<dbReference type="GO" id="GO:0009306">
    <property type="term" value="P:protein secretion"/>
    <property type="evidence" value="ECO:0007669"/>
    <property type="project" value="UniProtKB-UniRule"/>
</dbReference>
<keyword evidence="4 9" id="KW-0812">Transmembrane</keyword>
<dbReference type="GO" id="GO:0005886">
    <property type="term" value="C:plasma membrane"/>
    <property type="evidence" value="ECO:0007669"/>
    <property type="project" value="UniProtKB-SubCell"/>
</dbReference>
<dbReference type="PRINTS" id="PR01651">
    <property type="entry name" value="SECGEXPORT"/>
</dbReference>
<evidence type="ECO:0000256" key="7">
    <source>
        <dbReference type="ARBA" id="ARBA00023010"/>
    </source>
</evidence>
<gene>
    <name evidence="10" type="primary">secG</name>
    <name evidence="10" type="ORF">HIJ39_02770</name>
</gene>
<evidence type="ECO:0000256" key="1">
    <source>
        <dbReference type="ARBA" id="ARBA00004141"/>
    </source>
</evidence>
<reference evidence="10 11" key="1">
    <citation type="submission" date="2020-04" db="EMBL/GenBank/DDBJ databases">
        <authorList>
            <person name="Zhang R."/>
            <person name="Schippers A."/>
        </authorList>
    </citation>
    <scope>NUCLEOTIDE SEQUENCE [LARGE SCALE GENOMIC DNA]</scope>
    <source>
        <strain evidence="10 11">DSM 109850</strain>
    </source>
</reference>
<evidence type="ECO:0000256" key="4">
    <source>
        <dbReference type="ARBA" id="ARBA00022692"/>
    </source>
</evidence>
<comment type="caution">
    <text evidence="9">Lacks conserved residue(s) required for the propagation of feature annotation.</text>
</comment>
<evidence type="ECO:0000256" key="8">
    <source>
        <dbReference type="ARBA" id="ARBA00023136"/>
    </source>
</evidence>
<organism evidence="10 11">
    <name type="scientific">Sulfobacillus harzensis</name>
    <dbReference type="NCBI Taxonomy" id="2729629"/>
    <lineage>
        <taxon>Bacteria</taxon>
        <taxon>Bacillati</taxon>
        <taxon>Bacillota</taxon>
        <taxon>Clostridia</taxon>
        <taxon>Eubacteriales</taxon>
        <taxon>Clostridiales Family XVII. Incertae Sedis</taxon>
        <taxon>Sulfobacillus</taxon>
    </lineage>
</organism>
<dbReference type="InterPro" id="IPR004692">
    <property type="entry name" value="SecG"/>
</dbReference>
<keyword evidence="11" id="KW-1185">Reference proteome</keyword>
<keyword evidence="5 9" id="KW-0653">Protein transport</keyword>
<keyword evidence="3 9" id="KW-0813">Transport</keyword>
<dbReference type="Pfam" id="PF03840">
    <property type="entry name" value="SecG"/>
    <property type="match status" value="1"/>
</dbReference>
<accession>A0A7Y0L0Y8</accession>
<evidence type="ECO:0000313" key="11">
    <source>
        <dbReference type="Proteomes" id="UP000533476"/>
    </source>
</evidence>
<evidence type="ECO:0000256" key="9">
    <source>
        <dbReference type="RuleBase" id="RU365087"/>
    </source>
</evidence>
<keyword evidence="7 9" id="KW-0811">Translocation</keyword>
<keyword evidence="8 9" id="KW-0472">Membrane</keyword>
<dbReference type="EMBL" id="JABBVZ010000005">
    <property type="protein sequence ID" value="NMP21278.1"/>
    <property type="molecule type" value="Genomic_DNA"/>
</dbReference>